<evidence type="ECO:0000313" key="3">
    <source>
        <dbReference type="Proteomes" id="UP001239445"/>
    </source>
</evidence>
<sequence length="382" mass="41642">MRSTNVILLPLGGVLVSGTIHNMFVGNLFPPASIHSLEFNDETDSLTLVKTYKADSPHAWISFDHAKKNIYGVSVNASSIASYRVTSPTSVELARSFPPTGVCTNTTSAFIEAMTSPPYYVFSAAWPQPCGMSYSVDADGTLADVLDRWTYTPSSGVHGLALNEVDGQQLLYSADLSGDLIWTHAVNLTTGKVAEVGRLGVGGTGVHPRHLAAHSNGKYLYVVNEANNSLAQFELSPQRGEAVKESVRYRLIPEKENNTQYWSAEVMLSPSERYLWATARAQRDTTNHGFISVFLLASDGHIIKEMLRVPTTTVGGWANAISPAIWSDEYAAMTDYPQGYVQMFKLDGKIETEYGIEYTTATPVSKVDIADGGCCANVIWYS</sequence>
<accession>A0AAJ0F4I6</accession>
<protein>
    <submittedName>
        <fullName evidence="2">Lactonase, 7-bladed beta-propeller-domain-containing protein</fullName>
    </submittedName>
</protein>
<keyword evidence="3" id="KW-1185">Reference proteome</keyword>
<name>A0AAJ0F4I6_9PEZI</name>
<dbReference type="InterPro" id="IPR019405">
    <property type="entry name" value="Lactonase_7-beta_prop"/>
</dbReference>
<gene>
    <name evidence="2" type="ORF">QBC47DRAFT_455290</name>
</gene>
<dbReference type="PANTHER" id="PTHR30344:SF4">
    <property type="entry name" value="CYCLASE, PUTATIVE (AFU_ORTHOLOGUE AFUA_6G11580)-RELATED"/>
    <property type="match status" value="1"/>
</dbReference>
<dbReference type="SUPFAM" id="SSF75011">
    <property type="entry name" value="3-carboxy-cis,cis-mucoante lactonizing enzyme"/>
    <property type="match status" value="1"/>
</dbReference>
<dbReference type="Pfam" id="PF10282">
    <property type="entry name" value="Lactonase"/>
    <property type="match status" value="1"/>
</dbReference>
<evidence type="ECO:0000313" key="2">
    <source>
        <dbReference type="EMBL" id="KAK1750373.1"/>
    </source>
</evidence>
<dbReference type="PANTHER" id="PTHR30344">
    <property type="entry name" value="6-PHOSPHOGLUCONOLACTONASE-RELATED"/>
    <property type="match status" value="1"/>
</dbReference>
<reference evidence="2" key="1">
    <citation type="submission" date="2023-06" db="EMBL/GenBank/DDBJ databases">
        <title>Genome-scale phylogeny and comparative genomics of the fungal order Sordariales.</title>
        <authorList>
            <consortium name="Lawrence Berkeley National Laboratory"/>
            <person name="Hensen N."/>
            <person name="Bonometti L."/>
            <person name="Westerberg I."/>
            <person name="Brannstrom I.O."/>
            <person name="Guillou S."/>
            <person name="Cros-Aarteil S."/>
            <person name="Calhoun S."/>
            <person name="Haridas S."/>
            <person name="Kuo A."/>
            <person name="Mondo S."/>
            <person name="Pangilinan J."/>
            <person name="Riley R."/>
            <person name="Labutti K."/>
            <person name="Andreopoulos B."/>
            <person name="Lipzen A."/>
            <person name="Chen C."/>
            <person name="Yanf M."/>
            <person name="Daum C."/>
            <person name="Ng V."/>
            <person name="Clum A."/>
            <person name="Steindorff A."/>
            <person name="Ohm R."/>
            <person name="Martin F."/>
            <person name="Silar P."/>
            <person name="Natvig D."/>
            <person name="Lalanne C."/>
            <person name="Gautier V."/>
            <person name="Ament-Velasquez S.L."/>
            <person name="Kruys A."/>
            <person name="Hutchinson M.I."/>
            <person name="Powell A.J."/>
            <person name="Barry K."/>
            <person name="Miller A.N."/>
            <person name="Grigoriev I.V."/>
            <person name="Debuchy R."/>
            <person name="Gladieux P."/>
            <person name="Thoren M.H."/>
            <person name="Johannesson H."/>
        </authorList>
    </citation>
    <scope>NUCLEOTIDE SEQUENCE</scope>
    <source>
        <strain evidence="2">PSN4</strain>
    </source>
</reference>
<dbReference type="InterPro" id="IPR015943">
    <property type="entry name" value="WD40/YVTN_repeat-like_dom_sf"/>
</dbReference>
<comment type="caution">
    <text evidence="2">The sequence shown here is derived from an EMBL/GenBank/DDBJ whole genome shotgun (WGS) entry which is preliminary data.</text>
</comment>
<proteinExistence type="inferred from homology"/>
<organism evidence="2 3">
    <name type="scientific">Echria macrotheca</name>
    <dbReference type="NCBI Taxonomy" id="438768"/>
    <lineage>
        <taxon>Eukaryota</taxon>
        <taxon>Fungi</taxon>
        <taxon>Dikarya</taxon>
        <taxon>Ascomycota</taxon>
        <taxon>Pezizomycotina</taxon>
        <taxon>Sordariomycetes</taxon>
        <taxon>Sordariomycetidae</taxon>
        <taxon>Sordariales</taxon>
        <taxon>Schizotheciaceae</taxon>
        <taxon>Echria</taxon>
    </lineage>
</organism>
<dbReference type="AlphaFoldDB" id="A0AAJ0F4I6"/>
<dbReference type="EMBL" id="MU839847">
    <property type="protein sequence ID" value="KAK1750373.1"/>
    <property type="molecule type" value="Genomic_DNA"/>
</dbReference>
<dbReference type="Gene3D" id="2.130.10.10">
    <property type="entry name" value="YVTN repeat-like/Quinoprotein amine dehydrogenase"/>
    <property type="match status" value="1"/>
</dbReference>
<dbReference type="Proteomes" id="UP001239445">
    <property type="component" value="Unassembled WGS sequence"/>
</dbReference>
<evidence type="ECO:0000256" key="1">
    <source>
        <dbReference type="ARBA" id="ARBA00005564"/>
    </source>
</evidence>
<comment type="similarity">
    <text evidence="1">Belongs to the cycloisomerase 2 family.</text>
</comment>
<dbReference type="GO" id="GO:0017057">
    <property type="term" value="F:6-phosphogluconolactonase activity"/>
    <property type="evidence" value="ECO:0007669"/>
    <property type="project" value="TreeGrafter"/>
</dbReference>
<dbReference type="InterPro" id="IPR050282">
    <property type="entry name" value="Cycloisomerase_2"/>
</dbReference>